<dbReference type="PATRIC" id="fig|134287.3.peg.173"/>
<accession>J3Z5A1</accession>
<dbReference type="InterPro" id="IPR050062">
    <property type="entry name" value="Pro-tRNA_synthetase"/>
</dbReference>
<dbReference type="PANTHER" id="PTHR42753:SF2">
    <property type="entry name" value="PROLINE--TRNA LIGASE"/>
    <property type="match status" value="1"/>
</dbReference>
<dbReference type="CDD" id="cd00779">
    <property type="entry name" value="ProRS_core_prok"/>
    <property type="match status" value="1"/>
</dbReference>
<dbReference type="CDD" id="cd04334">
    <property type="entry name" value="ProRS-INS"/>
    <property type="match status" value="1"/>
</dbReference>
<evidence type="ECO:0000256" key="1">
    <source>
        <dbReference type="ARBA" id="ARBA00004496"/>
    </source>
</evidence>
<dbReference type="InterPro" id="IPR002314">
    <property type="entry name" value="aa-tRNA-synt_IIb"/>
</dbReference>
<dbReference type="HOGENOM" id="CLU_016739_0_0_6"/>
<evidence type="ECO:0000259" key="11">
    <source>
        <dbReference type="PROSITE" id="PS50862"/>
    </source>
</evidence>
<evidence type="ECO:0000256" key="8">
    <source>
        <dbReference type="ARBA" id="ARBA00023146"/>
    </source>
</evidence>
<dbReference type="EC" id="6.1.1.15" evidence="10"/>
<keyword evidence="13" id="KW-1185">Reference proteome</keyword>
<comment type="subunit">
    <text evidence="2 10">Homodimer.</text>
</comment>
<name>J3Z5A1_9ENTR</name>
<keyword evidence="8 10" id="KW-0030">Aminoacyl-tRNA synthetase</keyword>
<dbReference type="Proteomes" id="UP000003937">
    <property type="component" value="Chromosome"/>
</dbReference>
<dbReference type="PROSITE" id="PS50862">
    <property type="entry name" value="AA_TRNA_LIGASE_II"/>
    <property type="match status" value="1"/>
</dbReference>
<dbReference type="Pfam" id="PF04073">
    <property type="entry name" value="tRNA_edit"/>
    <property type="match status" value="1"/>
</dbReference>
<dbReference type="InterPro" id="IPR036621">
    <property type="entry name" value="Anticodon-bd_dom_sf"/>
</dbReference>
<dbReference type="SUPFAM" id="SSF52954">
    <property type="entry name" value="Class II aaRS ABD-related"/>
    <property type="match status" value="1"/>
</dbReference>
<reference evidence="12 13" key="1">
    <citation type="journal article" date="2012" name="Mol. Biol. Evol.">
        <title>Genome reduction and co-evolution between the primary and secondary bacterial symbionts of psyllids.</title>
        <authorList>
            <person name="Sloan D.B."/>
            <person name="Moran N.A."/>
        </authorList>
    </citation>
    <scope>NUCLEOTIDE SEQUENCE [LARGE SCALE GENOMIC DNA]</scope>
    <source>
        <strain evidence="12">Hcub_S</strain>
    </source>
</reference>
<protein>
    <recommendedName>
        <fullName evidence="10">Proline--tRNA ligase</fullName>
        <ecNumber evidence="10">6.1.1.15</ecNumber>
    </recommendedName>
    <alternativeName>
        <fullName evidence="10">Prolyl-tRNA synthetase</fullName>
        <shortName evidence="10">ProRS</shortName>
    </alternativeName>
</protein>
<evidence type="ECO:0000256" key="10">
    <source>
        <dbReference type="HAMAP-Rule" id="MF_01569"/>
    </source>
</evidence>
<dbReference type="NCBIfam" id="TIGR00409">
    <property type="entry name" value="proS_fam_II"/>
    <property type="match status" value="1"/>
</dbReference>
<organism evidence="12 13">
    <name type="scientific">secondary endosymbiont of Heteropsylla cubana</name>
    <dbReference type="NCBI Taxonomy" id="134287"/>
    <lineage>
        <taxon>Bacteria</taxon>
        <taxon>Pseudomonadati</taxon>
        <taxon>Pseudomonadota</taxon>
        <taxon>Gammaproteobacteria</taxon>
        <taxon>Enterobacterales</taxon>
        <taxon>Enterobacteriaceae</taxon>
        <taxon>aphid secondary symbionts</taxon>
    </lineage>
</organism>
<dbReference type="STRING" id="134287.A35E_00183"/>
<dbReference type="InterPro" id="IPR007214">
    <property type="entry name" value="YbaK/aa-tRNA-synth-assoc-dom"/>
</dbReference>
<dbReference type="AlphaFoldDB" id="J3Z5A1"/>
<dbReference type="RefSeq" id="WP_014888791.1">
    <property type="nucleotide sequence ID" value="NC_018420.1"/>
</dbReference>
<dbReference type="GO" id="GO:0005829">
    <property type="term" value="C:cytosol"/>
    <property type="evidence" value="ECO:0007669"/>
    <property type="project" value="TreeGrafter"/>
</dbReference>
<dbReference type="InterPro" id="IPR002316">
    <property type="entry name" value="Pro-tRNA-ligase_IIa"/>
</dbReference>
<dbReference type="CDD" id="cd00861">
    <property type="entry name" value="ProRS_anticodon_short"/>
    <property type="match status" value="1"/>
</dbReference>
<dbReference type="GO" id="GO:0006433">
    <property type="term" value="P:prolyl-tRNA aminoacylation"/>
    <property type="evidence" value="ECO:0007669"/>
    <property type="project" value="UniProtKB-UniRule"/>
</dbReference>
<dbReference type="Gene3D" id="3.40.50.800">
    <property type="entry name" value="Anticodon-binding domain"/>
    <property type="match status" value="1"/>
</dbReference>
<evidence type="ECO:0000313" key="12">
    <source>
        <dbReference type="EMBL" id="AFP85494.1"/>
    </source>
</evidence>
<evidence type="ECO:0000256" key="9">
    <source>
        <dbReference type="ARBA" id="ARBA00047671"/>
    </source>
</evidence>
<comment type="function">
    <text evidence="10">Catalyzes the attachment of proline to tRNA(Pro) in a two-step reaction: proline is first activated by ATP to form Pro-AMP and then transferred to the acceptor end of tRNA(Pro). As ProRS can inadvertently accommodate and process non-cognate amino acids such as alanine and cysteine, to avoid such errors it has two additional distinct editing activities against alanine. One activity is designated as 'pretransfer' editing and involves the tRNA(Pro)-independent hydrolysis of activated Ala-AMP. The other activity is designated 'posttransfer' editing and involves deacylation of mischarged Ala-tRNA(Pro). The misacylated Cys-tRNA(Pro) is not edited by ProRS.</text>
</comment>
<dbReference type="InterPro" id="IPR004500">
    <property type="entry name" value="Pro-tRNA-synth_IIa_bac-type"/>
</dbReference>
<evidence type="ECO:0000256" key="5">
    <source>
        <dbReference type="ARBA" id="ARBA00022741"/>
    </source>
</evidence>
<evidence type="ECO:0000313" key="13">
    <source>
        <dbReference type="Proteomes" id="UP000003937"/>
    </source>
</evidence>
<proteinExistence type="inferred from homology"/>
<dbReference type="Pfam" id="PF00587">
    <property type="entry name" value="tRNA-synt_2b"/>
    <property type="match status" value="1"/>
</dbReference>
<comment type="subcellular location">
    <subcellularLocation>
        <location evidence="1 10">Cytoplasm</location>
    </subcellularLocation>
</comment>
<dbReference type="InterPro" id="IPR023717">
    <property type="entry name" value="Pro-tRNA-Synthase_IIa_type1"/>
</dbReference>
<dbReference type="GO" id="GO:0005524">
    <property type="term" value="F:ATP binding"/>
    <property type="evidence" value="ECO:0007669"/>
    <property type="project" value="UniProtKB-UniRule"/>
</dbReference>
<evidence type="ECO:0000256" key="3">
    <source>
        <dbReference type="ARBA" id="ARBA00022490"/>
    </source>
</evidence>
<keyword evidence="3 10" id="KW-0963">Cytoplasm</keyword>
<dbReference type="HAMAP" id="MF_01569">
    <property type="entry name" value="Pro_tRNA_synth_type1"/>
    <property type="match status" value="1"/>
</dbReference>
<evidence type="ECO:0000256" key="6">
    <source>
        <dbReference type="ARBA" id="ARBA00022840"/>
    </source>
</evidence>
<dbReference type="InterPro" id="IPR033730">
    <property type="entry name" value="ProRS_core_prok"/>
</dbReference>
<dbReference type="EMBL" id="CP003547">
    <property type="protein sequence ID" value="AFP85494.1"/>
    <property type="molecule type" value="Genomic_DNA"/>
</dbReference>
<dbReference type="GO" id="GO:0002161">
    <property type="term" value="F:aminoacyl-tRNA deacylase activity"/>
    <property type="evidence" value="ECO:0007669"/>
    <property type="project" value="InterPro"/>
</dbReference>
<comment type="similarity">
    <text evidence="10">Belongs to the class-II aminoacyl-tRNA synthetase family. ProS type 1 subfamily.</text>
</comment>
<dbReference type="NCBIfam" id="NF006625">
    <property type="entry name" value="PRK09194.1"/>
    <property type="match status" value="1"/>
</dbReference>
<evidence type="ECO:0000256" key="7">
    <source>
        <dbReference type="ARBA" id="ARBA00022917"/>
    </source>
</evidence>
<feature type="domain" description="Aminoacyl-transfer RNA synthetases class-II family profile" evidence="11">
    <location>
        <begin position="38"/>
        <end position="468"/>
    </location>
</feature>
<dbReference type="Pfam" id="PF03129">
    <property type="entry name" value="HGTP_anticodon"/>
    <property type="match status" value="1"/>
</dbReference>
<dbReference type="PRINTS" id="PR01046">
    <property type="entry name" value="TRNASYNTHPRO"/>
</dbReference>
<dbReference type="InterPro" id="IPR006195">
    <property type="entry name" value="aa-tRNA-synth_II"/>
</dbReference>
<dbReference type="InterPro" id="IPR045864">
    <property type="entry name" value="aa-tRNA-synth_II/BPL/LPL"/>
</dbReference>
<comment type="domain">
    <text evidence="10">Consists of three domains: the N-terminal catalytic domain, the editing domain and the C-terminal anticodon-binding domain.</text>
</comment>
<dbReference type="FunFam" id="3.30.930.10:FF:000042">
    <property type="entry name" value="probable proline--tRNA ligase, mitochondrial"/>
    <property type="match status" value="1"/>
</dbReference>
<dbReference type="SUPFAM" id="SSF55681">
    <property type="entry name" value="Class II aaRS and biotin synthetases"/>
    <property type="match status" value="1"/>
</dbReference>
<dbReference type="Gene3D" id="3.30.930.10">
    <property type="entry name" value="Bira Bifunctional Protein, Domain 2"/>
    <property type="match status" value="2"/>
</dbReference>
<dbReference type="OrthoDB" id="9809052at2"/>
<dbReference type="GO" id="GO:0004827">
    <property type="term" value="F:proline-tRNA ligase activity"/>
    <property type="evidence" value="ECO:0007669"/>
    <property type="project" value="UniProtKB-UniRule"/>
</dbReference>
<sequence length="573" mass="65133">MRTSQYLLFTIKEAPTDAELISHQLMLRAGMIRKLASGLYTWLPTGLRVLRKAENIIREEVNNVGAIEISMPMVQPANLWQESKRLLQYGSELLRFSDRNKRLFVLGPTHEEVITNIVRNEVRSYKQLPLNFYQIQTKFRDELRPRYGVMRAREFLMKDGYSFHTTEASLQKTYDLMCQVYKTIFTRMELEFLVVKADTGTIGGIVSHEFQVLSDSGEEEIVYSTESNYTSNITLASPLISRTKIPSPTEQIRLVEVSPNCTIEELIVQFSIPIEKTIKIILVHASKEANHPLVALVIRGDHKLNHLKAEKLPHIAVPIIIATDEEIRKIVGVGSNAIGPINLSLPIVIDHSVAVINDFVTGANIEGKYFFGVNWVRDVPLPQRADIRKVTDGDISPDGKGILKIKHGIEVAHIFQLGTKYSKSMKTNIQGKEGYNQILTMGCYGIGITRLIAATIEQKHDKRGILWPNALAPFNVVLLPINMHKSLHVQTVTETLYRNLKLRGIDVLLDDRKERPGVMFSDMELIGIPYQLIISERNLHVKNIEYRNWRTGEQLIIKLNVIIDFLTNELTLP</sequence>
<keyword evidence="4 10" id="KW-0436">Ligase</keyword>
<comment type="catalytic activity">
    <reaction evidence="9 10">
        <text>tRNA(Pro) + L-proline + ATP = L-prolyl-tRNA(Pro) + AMP + diphosphate</text>
        <dbReference type="Rhea" id="RHEA:14305"/>
        <dbReference type="Rhea" id="RHEA-COMP:9700"/>
        <dbReference type="Rhea" id="RHEA-COMP:9702"/>
        <dbReference type="ChEBI" id="CHEBI:30616"/>
        <dbReference type="ChEBI" id="CHEBI:33019"/>
        <dbReference type="ChEBI" id="CHEBI:60039"/>
        <dbReference type="ChEBI" id="CHEBI:78442"/>
        <dbReference type="ChEBI" id="CHEBI:78532"/>
        <dbReference type="ChEBI" id="CHEBI:456215"/>
        <dbReference type="EC" id="6.1.1.15"/>
    </reaction>
</comment>
<dbReference type="InterPro" id="IPR036754">
    <property type="entry name" value="YbaK/aa-tRNA-synt-asso_dom_sf"/>
</dbReference>
<evidence type="ECO:0000256" key="4">
    <source>
        <dbReference type="ARBA" id="ARBA00022598"/>
    </source>
</evidence>
<dbReference type="KEGG" id="sehc:A35E_00183"/>
<evidence type="ECO:0000256" key="2">
    <source>
        <dbReference type="ARBA" id="ARBA00011738"/>
    </source>
</evidence>
<dbReference type="PANTHER" id="PTHR42753">
    <property type="entry name" value="MITOCHONDRIAL RIBOSOME PROTEIN L39/PROLYL-TRNA LIGASE FAMILY MEMBER"/>
    <property type="match status" value="1"/>
</dbReference>
<keyword evidence="6 10" id="KW-0067">ATP-binding</keyword>
<gene>
    <name evidence="10" type="primary">proS</name>
    <name evidence="12" type="ORF">A35E_00183</name>
</gene>
<dbReference type="InterPro" id="IPR004154">
    <property type="entry name" value="Anticodon-bd"/>
</dbReference>
<keyword evidence="5 10" id="KW-0547">Nucleotide-binding</keyword>
<dbReference type="InterPro" id="IPR044140">
    <property type="entry name" value="ProRS_anticodon_short"/>
</dbReference>
<dbReference type="SUPFAM" id="SSF55826">
    <property type="entry name" value="YbaK/ProRS associated domain"/>
    <property type="match status" value="1"/>
</dbReference>
<keyword evidence="7 10" id="KW-0648">Protein biosynthesis</keyword>